<feature type="region of interest" description="Disordered" evidence="2">
    <location>
        <begin position="334"/>
        <end position="368"/>
    </location>
</feature>
<dbReference type="AlphaFoldDB" id="A0A371ARJ1"/>
<organism evidence="3 4">
    <name type="scientific">Anaerosacchariphilus polymeriproducens</name>
    <dbReference type="NCBI Taxonomy" id="1812858"/>
    <lineage>
        <taxon>Bacteria</taxon>
        <taxon>Bacillati</taxon>
        <taxon>Bacillota</taxon>
        <taxon>Clostridia</taxon>
        <taxon>Lachnospirales</taxon>
        <taxon>Lachnospiraceae</taxon>
        <taxon>Anaerosacchariphilus</taxon>
    </lineage>
</organism>
<feature type="compositionally biased region" description="Acidic residues" evidence="2">
    <location>
        <begin position="343"/>
        <end position="354"/>
    </location>
</feature>
<dbReference type="Proteomes" id="UP000255036">
    <property type="component" value="Unassembled WGS sequence"/>
</dbReference>
<proteinExistence type="predicted"/>
<comment type="caution">
    <text evidence="3">The sequence shown here is derived from an EMBL/GenBank/DDBJ whole genome shotgun (WGS) entry which is preliminary data.</text>
</comment>
<keyword evidence="1" id="KW-0175">Coiled coil</keyword>
<feature type="coiled-coil region" evidence="1">
    <location>
        <begin position="271"/>
        <end position="308"/>
    </location>
</feature>
<evidence type="ECO:0000256" key="1">
    <source>
        <dbReference type="SAM" id="Coils"/>
    </source>
</evidence>
<evidence type="ECO:0000313" key="3">
    <source>
        <dbReference type="EMBL" id="RDU22189.1"/>
    </source>
</evidence>
<gene>
    <name evidence="3" type="ORF">DWV06_16820</name>
</gene>
<evidence type="ECO:0000256" key="2">
    <source>
        <dbReference type="SAM" id="MobiDB-lite"/>
    </source>
</evidence>
<name>A0A371ARJ1_9FIRM</name>
<dbReference type="OrthoDB" id="2052465at2"/>
<reference evidence="3 4" key="1">
    <citation type="submission" date="2018-07" db="EMBL/GenBank/DDBJ databases">
        <title>Anaerosacharophilus polymeroproducens gen. nov. sp. nov., an anaerobic bacterium isolated from salt field.</title>
        <authorList>
            <person name="Kim W."/>
            <person name="Yang S.-H."/>
            <person name="Oh J."/>
            <person name="Lee J.-H."/>
            <person name="Kwon K.K."/>
        </authorList>
    </citation>
    <scope>NUCLEOTIDE SEQUENCE [LARGE SCALE GENOMIC DNA]</scope>
    <source>
        <strain evidence="3 4">MCWD5</strain>
    </source>
</reference>
<keyword evidence="4" id="KW-1185">Reference proteome</keyword>
<feature type="compositionally biased region" description="Basic and acidic residues" evidence="2">
    <location>
        <begin position="355"/>
        <end position="368"/>
    </location>
</feature>
<protein>
    <submittedName>
        <fullName evidence="3">Uncharacterized protein</fullName>
    </submittedName>
</protein>
<dbReference type="EMBL" id="QRCT01000050">
    <property type="protein sequence ID" value="RDU22189.1"/>
    <property type="molecule type" value="Genomic_DNA"/>
</dbReference>
<sequence>MQELGKEQYLQTKKNIRYEMDVATESFVKIGYYLKQVRDNKWYRQENFIDIYDFAKETFHIERSTASRFMSINDKYSVGGNSIEIQKEFEGFGSSKLIEMLHMPEDLITEIPTTATVKEIREIKNKMLPEEKEEEQLPGQMSVCDVSQMELSKKNWMKAMLKEFFLKEGKEVFEDVFETIKRPVIFGTETVEQQVRILIAPSKFRFYRMAEANVMFNESRFSIMPRGEDKEEHTYRELIDCFEEMFQGEDAERSYYEVYEEKLEQEPVGAVEEKKDDIPSIEENIEEVEEETEEKEEIEEEFEEDLEVSNALENYMNEPVCDVAQKKGFHETEQLEVPKETDAGNESEESQELEESQRQQDIHTEEGIHIIPKSQTRFAYLKSVELEDWIPFLSEVLVIDKEEIREWLQEEVDA</sequence>
<evidence type="ECO:0000313" key="4">
    <source>
        <dbReference type="Proteomes" id="UP000255036"/>
    </source>
</evidence>
<dbReference type="RefSeq" id="WP_115483370.1">
    <property type="nucleotide sequence ID" value="NZ_QRCT01000050.1"/>
</dbReference>
<accession>A0A371ARJ1</accession>